<accession>A0A9W6L6C9</accession>
<sequence>MTRYERVPAPDGDEFDAYLALPEDGRGPGVLVFQEIFGINDNIRGICDRLAGEGYVALAPDMFWRLERRFERKDESALAECMGMVQRLDFAAAAGDIAAAFAHLRAMPESTGKVGAIGFCLGGTLTWLCATTARVDGAGIDAAVPYYGSGIQDMLDRADALECPALFHYGDRDPFIPQEQIEKVEAAVGGKPQVEVRHYDAGHAFSNWDAPSMYDEKAAVEAWGHTTAFLARHLR</sequence>
<feature type="domain" description="Dienelactone hydrolase" evidence="1">
    <location>
        <begin position="15"/>
        <end position="233"/>
    </location>
</feature>
<dbReference type="Proteomes" id="UP001143463">
    <property type="component" value="Unassembled WGS sequence"/>
</dbReference>
<dbReference type="InterPro" id="IPR029058">
    <property type="entry name" value="AB_hydrolase_fold"/>
</dbReference>
<dbReference type="InterPro" id="IPR051049">
    <property type="entry name" value="Dienelactone_hydrolase-like"/>
</dbReference>
<dbReference type="PANTHER" id="PTHR46623:SF6">
    <property type="entry name" value="ALPHA_BETA-HYDROLASES SUPERFAMILY PROTEIN"/>
    <property type="match status" value="1"/>
</dbReference>
<reference evidence="2" key="1">
    <citation type="journal article" date="2014" name="Int. J. Syst. Evol. Microbiol.">
        <title>Complete genome sequence of Corynebacterium casei LMG S-19264T (=DSM 44701T), isolated from a smear-ripened cheese.</title>
        <authorList>
            <consortium name="US DOE Joint Genome Institute (JGI-PGF)"/>
            <person name="Walter F."/>
            <person name="Albersmeier A."/>
            <person name="Kalinowski J."/>
            <person name="Ruckert C."/>
        </authorList>
    </citation>
    <scope>NUCLEOTIDE SEQUENCE</scope>
    <source>
        <strain evidence="2">VKM Ac-1069</strain>
    </source>
</reference>
<dbReference type="GO" id="GO:0016787">
    <property type="term" value="F:hydrolase activity"/>
    <property type="evidence" value="ECO:0007669"/>
    <property type="project" value="InterPro"/>
</dbReference>
<dbReference type="RefSeq" id="WP_037047245.1">
    <property type="nucleotide sequence ID" value="NZ_BAAAUZ010000049.1"/>
</dbReference>
<gene>
    <name evidence="2" type="ORF">GCM10017577_39270</name>
</gene>
<keyword evidence="3" id="KW-1185">Reference proteome</keyword>
<protein>
    <submittedName>
        <fullName evidence="2">Carboxymethylenebutenolidase</fullName>
    </submittedName>
</protein>
<comment type="caution">
    <text evidence="2">The sequence shown here is derived from an EMBL/GenBank/DDBJ whole genome shotgun (WGS) entry which is preliminary data.</text>
</comment>
<dbReference type="Gene3D" id="3.40.50.1820">
    <property type="entry name" value="alpha/beta hydrolase"/>
    <property type="match status" value="1"/>
</dbReference>
<name>A0A9W6L6C9_9PSEU</name>
<proteinExistence type="predicted"/>
<dbReference type="EMBL" id="BSFQ01000016">
    <property type="protein sequence ID" value="GLL12786.1"/>
    <property type="molecule type" value="Genomic_DNA"/>
</dbReference>
<evidence type="ECO:0000313" key="3">
    <source>
        <dbReference type="Proteomes" id="UP001143463"/>
    </source>
</evidence>
<evidence type="ECO:0000259" key="1">
    <source>
        <dbReference type="Pfam" id="PF01738"/>
    </source>
</evidence>
<dbReference type="AlphaFoldDB" id="A0A9W6L6C9"/>
<dbReference type="InterPro" id="IPR002925">
    <property type="entry name" value="Dienelactn_hydro"/>
</dbReference>
<dbReference type="Pfam" id="PF01738">
    <property type="entry name" value="DLH"/>
    <property type="match status" value="1"/>
</dbReference>
<dbReference type="SUPFAM" id="SSF53474">
    <property type="entry name" value="alpha/beta-Hydrolases"/>
    <property type="match status" value="1"/>
</dbReference>
<organism evidence="2 3">
    <name type="scientific">Pseudonocardia halophobica</name>
    <dbReference type="NCBI Taxonomy" id="29401"/>
    <lineage>
        <taxon>Bacteria</taxon>
        <taxon>Bacillati</taxon>
        <taxon>Actinomycetota</taxon>
        <taxon>Actinomycetes</taxon>
        <taxon>Pseudonocardiales</taxon>
        <taxon>Pseudonocardiaceae</taxon>
        <taxon>Pseudonocardia</taxon>
    </lineage>
</organism>
<reference evidence="2" key="2">
    <citation type="submission" date="2023-01" db="EMBL/GenBank/DDBJ databases">
        <authorList>
            <person name="Sun Q."/>
            <person name="Evtushenko L."/>
        </authorList>
    </citation>
    <scope>NUCLEOTIDE SEQUENCE</scope>
    <source>
        <strain evidence="2">VKM Ac-1069</strain>
    </source>
</reference>
<dbReference type="PANTHER" id="PTHR46623">
    <property type="entry name" value="CARBOXYMETHYLENEBUTENOLIDASE-RELATED"/>
    <property type="match status" value="1"/>
</dbReference>
<evidence type="ECO:0000313" key="2">
    <source>
        <dbReference type="EMBL" id="GLL12786.1"/>
    </source>
</evidence>